<name>A0A1X7UGB2_AMPQE</name>
<proteinExistence type="predicted"/>
<accession>A0A1X7UGB2</accession>
<dbReference type="AlphaFoldDB" id="A0A1X7UGB2"/>
<protein>
    <submittedName>
        <fullName evidence="2">Uncharacterized protein</fullName>
    </submittedName>
</protein>
<dbReference type="EnsemblMetazoa" id="Aqu2.1.27004_001">
    <property type="protein sequence ID" value="Aqu2.1.27004_001"/>
    <property type="gene ID" value="Aqu2.1.27004"/>
</dbReference>
<sequence length="234" mass="27346">MTCALSLQECQLRIRNKTGNITRDEFVLIMDSMTIHIQSGEPLELETLAVVIDALKEVVVSCLFDKADTTFEKELEVQRKEMKDLKDKWEKLKKLEDDLFIGQMASSLEKEIVKYILQNTGVKCKIEYITIRDIDDALRGYVHSYSKEIFTSREQEDKAKENKAKLSADFPSINGDLYRAIHQHKHYRNIQAHPELNITNIRTRLAESQVEDKEMIDKFINLYETFQGRKNKKQ</sequence>
<evidence type="ECO:0000256" key="1">
    <source>
        <dbReference type="SAM" id="Coils"/>
    </source>
</evidence>
<reference evidence="2" key="1">
    <citation type="submission" date="2017-05" db="UniProtKB">
        <authorList>
            <consortium name="EnsemblMetazoa"/>
        </authorList>
    </citation>
    <scope>IDENTIFICATION</scope>
</reference>
<organism evidence="2">
    <name type="scientific">Amphimedon queenslandica</name>
    <name type="common">Sponge</name>
    <dbReference type="NCBI Taxonomy" id="400682"/>
    <lineage>
        <taxon>Eukaryota</taxon>
        <taxon>Metazoa</taxon>
        <taxon>Porifera</taxon>
        <taxon>Demospongiae</taxon>
        <taxon>Heteroscleromorpha</taxon>
        <taxon>Haplosclerida</taxon>
        <taxon>Niphatidae</taxon>
        <taxon>Amphimedon</taxon>
    </lineage>
</organism>
<keyword evidence="1" id="KW-0175">Coiled coil</keyword>
<feature type="coiled-coil region" evidence="1">
    <location>
        <begin position="68"/>
        <end position="95"/>
    </location>
</feature>
<evidence type="ECO:0000313" key="2">
    <source>
        <dbReference type="EnsemblMetazoa" id="Aqu2.1.27004_001"/>
    </source>
</evidence>
<dbReference type="InParanoid" id="A0A1X7UGB2"/>